<sequence>MSVRSVNPWDGLFSAISPHLPSLELDRGEQNALAEARSVARACRLRDANAETKDSLDAAASSQPMVTLHHRTLFSFLI</sequence>
<reference evidence="1 2" key="1">
    <citation type="submission" date="2016-09" db="EMBL/GenBank/DDBJ databases">
        <title>The complete genome sequences of Rhizobium gallicum, symbiovars gallicum and phaseoli, symbionts associated to common bean (Phaseolus vulgaris).</title>
        <authorList>
            <person name="Bustos P."/>
            <person name="Santamaria R.I."/>
            <person name="Perez-Carrascal O.M."/>
            <person name="Juarez S."/>
            <person name="Lozano L."/>
            <person name="Martinez-Flores I."/>
            <person name="Martinez-Romero E."/>
            <person name="Cevallos M."/>
            <person name="Romero D."/>
            <person name="Davila G."/>
            <person name="Gonzalez V."/>
        </authorList>
    </citation>
    <scope>NUCLEOTIDE SEQUENCE [LARGE SCALE GENOMIC DNA]</scope>
    <source>
        <strain evidence="1 2">IE4872</strain>
        <plasmid evidence="2">prgalie4872d</plasmid>
    </source>
</reference>
<evidence type="ECO:0000313" key="2">
    <source>
        <dbReference type="Proteomes" id="UP000184749"/>
    </source>
</evidence>
<dbReference type="EMBL" id="CP017105">
    <property type="protein sequence ID" value="APO72751.1"/>
    <property type="molecule type" value="Genomic_DNA"/>
</dbReference>
<organism evidence="1 2">
    <name type="scientific">Rhizobium gallicum</name>
    <dbReference type="NCBI Taxonomy" id="56730"/>
    <lineage>
        <taxon>Bacteria</taxon>
        <taxon>Pseudomonadati</taxon>
        <taxon>Pseudomonadota</taxon>
        <taxon>Alphaproteobacteria</taxon>
        <taxon>Hyphomicrobiales</taxon>
        <taxon>Rhizobiaceae</taxon>
        <taxon>Rhizobium/Agrobacterium group</taxon>
        <taxon>Rhizobium</taxon>
    </lineage>
</organism>
<evidence type="ECO:0000313" key="1">
    <source>
        <dbReference type="EMBL" id="APO72751.1"/>
    </source>
</evidence>
<geneLocation type="plasmid" evidence="2">
    <name>prgalie4872d</name>
</geneLocation>
<proteinExistence type="predicted"/>
<dbReference type="AlphaFoldDB" id="A0A1L5NY04"/>
<dbReference type="Proteomes" id="UP000184749">
    <property type="component" value="Plasmid pRgalIE4872d"/>
</dbReference>
<keyword evidence="1" id="KW-0614">Plasmid</keyword>
<name>A0A1L5NY04_9HYPH</name>
<gene>
    <name evidence="1" type="ORF">IE4872_PD02240</name>
</gene>
<protein>
    <submittedName>
        <fullName evidence="1">Uncharacterized protein</fullName>
    </submittedName>
</protein>
<accession>A0A1L5NY04</accession>